<accession>A0AAD5D2Z1</accession>
<reference evidence="9" key="1">
    <citation type="submission" date="2022-06" db="EMBL/GenBank/DDBJ databases">
        <title>Uncovering the hologenomic basis of an extraordinary plant invasion.</title>
        <authorList>
            <person name="Bieker V.C."/>
            <person name="Martin M.D."/>
            <person name="Gilbert T."/>
            <person name="Hodgins K."/>
            <person name="Battlay P."/>
            <person name="Petersen B."/>
            <person name="Wilson J."/>
        </authorList>
    </citation>
    <scope>NUCLEOTIDE SEQUENCE</scope>
    <source>
        <strain evidence="9">AA19_3_7</strain>
        <tissue evidence="9">Leaf</tissue>
    </source>
</reference>
<comment type="similarity">
    <text evidence="2 6">Belongs to the enhancer of polycomb family.</text>
</comment>
<keyword evidence="10" id="KW-1185">Reference proteome</keyword>
<keyword evidence="4 6" id="KW-0804">Transcription</keyword>
<evidence type="ECO:0000256" key="3">
    <source>
        <dbReference type="ARBA" id="ARBA00023015"/>
    </source>
</evidence>
<sequence>LTATLFTHHNRRHISPPPPPPPPSTGLGLGLWNDVIGVEKREIVKGVKGERLVEGLRTDWKRLKTVPVSVQMPSSAEMRRTTRVFGARVLRSGRRLLTSQEVFKHMRRPPLAAANVGDDWIELLDHGSGVGGGGGEFKENQWRNSDEENKRSGKLRKEIELERSREVCSVKVVDHDGNSLTENRRWGLVYSRKRTRSESIGCGNLDKKFGKKFSRKQSGRNIVTEVSPPSVLVPDIVATEPCLSLKSKSRKKTRVSVTRSTRLNLRSRNGVTNHHDVQKRRSSLRLRKLRNPSSFRNLKSTGGLVKDGVPFFPVKSNPVISKPIRKANIKERKELTQDIGSASCNASVLVIESDRCYREVGAVITTEMVGSKQWFLVVKINGVERFRIEALNIMRPCFCNRVTHAIVWASSDESWRLEFPSRQDWFVFRELYRRCSERTARVQNSLASIIPVPRVKKVSDYADEKYVPFKMPNLYISTGGDEVSRTLEKSGPVYDMDSDDDEWLNKFNDVSDTRVDEDSFEKIIDVFERGIYCSPGDYSDVTEIVDRCSTLASKDVLEAVYGYWIAKRKKRPALVRVFQLYKPKRPDQLNFKSVLRKKRSFRQRGTQAGRGKQLTFLKAALYEKALTVATETEAEAEDTDTKVEETEVAANWAEQAAVMKRQRAQLLMKVADLLTYKAAMAIKIAESRGTSDHTIDELFFTGE</sequence>
<comment type="subcellular location">
    <subcellularLocation>
        <location evidence="1 6">Nucleus</location>
    </subcellularLocation>
</comment>
<dbReference type="GO" id="GO:0005634">
    <property type="term" value="C:nucleus"/>
    <property type="evidence" value="ECO:0007669"/>
    <property type="project" value="UniProtKB-SubCell"/>
</dbReference>
<dbReference type="InterPro" id="IPR024943">
    <property type="entry name" value="Enhancer_polycomb"/>
</dbReference>
<dbReference type="PANTHER" id="PTHR14898">
    <property type="entry name" value="ENHANCER OF POLYCOMB"/>
    <property type="match status" value="1"/>
</dbReference>
<evidence type="ECO:0000256" key="7">
    <source>
        <dbReference type="SAM" id="MobiDB-lite"/>
    </source>
</evidence>
<feature type="non-terminal residue" evidence="9">
    <location>
        <position position="1"/>
    </location>
</feature>
<comment type="caution">
    <text evidence="9">The sequence shown here is derived from an EMBL/GenBank/DDBJ whole genome shotgun (WGS) entry which is preliminary data.</text>
</comment>
<gene>
    <name evidence="9" type="ORF">M8C21_024001</name>
</gene>
<dbReference type="AlphaFoldDB" id="A0AAD5D2Z1"/>
<evidence type="ECO:0000256" key="6">
    <source>
        <dbReference type="RuleBase" id="RU361124"/>
    </source>
</evidence>
<feature type="region of interest" description="Disordered" evidence="7">
    <location>
        <begin position="1"/>
        <end position="25"/>
    </location>
</feature>
<dbReference type="Pfam" id="PF10513">
    <property type="entry name" value="EPL1"/>
    <property type="match status" value="1"/>
</dbReference>
<dbReference type="InterPro" id="IPR019542">
    <property type="entry name" value="Enhancer_polycomb-like_N"/>
</dbReference>
<evidence type="ECO:0000313" key="10">
    <source>
        <dbReference type="Proteomes" id="UP001206925"/>
    </source>
</evidence>
<proteinExistence type="inferred from homology"/>
<feature type="compositionally biased region" description="Pro residues" evidence="7">
    <location>
        <begin position="15"/>
        <end position="24"/>
    </location>
</feature>
<evidence type="ECO:0000256" key="2">
    <source>
        <dbReference type="ARBA" id="ARBA00008035"/>
    </source>
</evidence>
<feature type="region of interest" description="Disordered" evidence="7">
    <location>
        <begin position="131"/>
        <end position="151"/>
    </location>
</feature>
<keyword evidence="5 6" id="KW-0539">Nucleus</keyword>
<evidence type="ECO:0000256" key="5">
    <source>
        <dbReference type="ARBA" id="ARBA00023242"/>
    </source>
</evidence>
<dbReference type="GO" id="GO:0035267">
    <property type="term" value="C:NuA4 histone acetyltransferase complex"/>
    <property type="evidence" value="ECO:0007669"/>
    <property type="project" value="InterPro"/>
</dbReference>
<name>A0AAD5D2Z1_AMBAR</name>
<evidence type="ECO:0000259" key="8">
    <source>
        <dbReference type="Pfam" id="PF10513"/>
    </source>
</evidence>
<evidence type="ECO:0000313" key="9">
    <source>
        <dbReference type="EMBL" id="KAI7752107.1"/>
    </source>
</evidence>
<dbReference type="Proteomes" id="UP001206925">
    <property type="component" value="Unassembled WGS sequence"/>
</dbReference>
<organism evidence="9 10">
    <name type="scientific">Ambrosia artemisiifolia</name>
    <name type="common">Common ragweed</name>
    <dbReference type="NCBI Taxonomy" id="4212"/>
    <lineage>
        <taxon>Eukaryota</taxon>
        <taxon>Viridiplantae</taxon>
        <taxon>Streptophyta</taxon>
        <taxon>Embryophyta</taxon>
        <taxon>Tracheophyta</taxon>
        <taxon>Spermatophyta</taxon>
        <taxon>Magnoliopsida</taxon>
        <taxon>eudicotyledons</taxon>
        <taxon>Gunneridae</taxon>
        <taxon>Pentapetalae</taxon>
        <taxon>asterids</taxon>
        <taxon>campanulids</taxon>
        <taxon>Asterales</taxon>
        <taxon>Asteraceae</taxon>
        <taxon>Asteroideae</taxon>
        <taxon>Heliantheae alliance</taxon>
        <taxon>Heliantheae</taxon>
        <taxon>Ambrosia</taxon>
    </lineage>
</organism>
<feature type="compositionally biased region" description="Basic and acidic residues" evidence="7">
    <location>
        <begin position="136"/>
        <end position="151"/>
    </location>
</feature>
<keyword evidence="3 6" id="KW-0805">Transcription regulation</keyword>
<evidence type="ECO:0000256" key="4">
    <source>
        <dbReference type="ARBA" id="ARBA00023163"/>
    </source>
</evidence>
<protein>
    <recommendedName>
        <fullName evidence="6">Enhancer of polycomb-like protein</fullName>
    </recommendedName>
</protein>
<dbReference type="EMBL" id="JAMZMK010005759">
    <property type="protein sequence ID" value="KAI7752107.1"/>
    <property type="molecule type" value="Genomic_DNA"/>
</dbReference>
<feature type="domain" description="Enhancer of polycomb-like N-terminal" evidence="8">
    <location>
        <begin position="443"/>
        <end position="529"/>
    </location>
</feature>
<evidence type="ECO:0000256" key="1">
    <source>
        <dbReference type="ARBA" id="ARBA00004123"/>
    </source>
</evidence>
<dbReference type="GO" id="GO:0006357">
    <property type="term" value="P:regulation of transcription by RNA polymerase II"/>
    <property type="evidence" value="ECO:0007669"/>
    <property type="project" value="InterPro"/>
</dbReference>